<dbReference type="SMART" id="SM00102">
    <property type="entry name" value="ADF"/>
    <property type="match status" value="2"/>
</dbReference>
<feature type="domain" description="ADF-H" evidence="12">
    <location>
        <begin position="3"/>
        <end position="135"/>
    </location>
</feature>
<evidence type="ECO:0000313" key="13">
    <source>
        <dbReference type="EMBL" id="KEQ92303.1"/>
    </source>
</evidence>
<dbReference type="FunFam" id="3.40.20.10:FF:000042">
    <property type="entry name" value="Actin depolymerizing protein"/>
    <property type="match status" value="1"/>
</dbReference>
<keyword evidence="4" id="KW-0963">Cytoplasm</keyword>
<reference evidence="13 14" key="1">
    <citation type="journal article" date="2014" name="BMC Genomics">
        <title>Genome sequencing of four Aureobasidium pullulans varieties: biotechnological potential, stress tolerance, and description of new species.</title>
        <authorList>
            <person name="Gostin Ar C."/>
            <person name="Ohm R.A."/>
            <person name="Kogej T."/>
            <person name="Sonjak S."/>
            <person name="Turk M."/>
            <person name="Zajc J."/>
            <person name="Zalar P."/>
            <person name="Grube M."/>
            <person name="Sun H."/>
            <person name="Han J."/>
            <person name="Sharma A."/>
            <person name="Chiniquy J."/>
            <person name="Ngan C.Y."/>
            <person name="Lipzen A."/>
            <person name="Barry K."/>
            <person name="Grigoriev I.V."/>
            <person name="Gunde-Cimerman N."/>
        </authorList>
    </citation>
    <scope>NUCLEOTIDE SEQUENCE [LARGE SCALE GENOMIC DNA]</scope>
    <source>
        <strain evidence="13 14">EXF-2481</strain>
    </source>
</reference>
<comment type="subcellular location">
    <subcellularLocation>
        <location evidence="2">Cytoplasm</location>
        <location evidence="2">Cell cortex</location>
    </subcellularLocation>
    <subcellularLocation>
        <location evidence="1">Cytoplasm</location>
        <location evidence="1">Cytoskeleton</location>
    </subcellularLocation>
</comment>
<accession>A0A074Y3C7</accession>
<dbReference type="GO" id="GO:0030042">
    <property type="term" value="P:actin filament depolymerization"/>
    <property type="evidence" value="ECO:0007669"/>
    <property type="project" value="TreeGrafter"/>
</dbReference>
<sequence length="322" mass="35362">MQSGISASKELQDAFNNLVSSSSQRGLLATIKNETLVPLETLQASGEFHSDLSGLSQYLSKDEARYILLKQDGSAADGYIAVTYVPDTANVRQKMLFASTRLTLVRELGVERFRETVFCTTAEELTPAGWDRHEKHNRLDAPLTEEEAGLKHIKDTEALESSGGTGGRSLPSAGIALNLGDEVSDALESLKDSREGSLVMIRIDVASETLHLDASKQDVQPANLSSEISSSEPRYSFYNYPGQQGVVFMYSCPSKSKIKERMVYASSRSQLVTLASNVGLNITKRLEASSPDEWSASTLAEEFQEQKVETKTFARPKRPGRR</sequence>
<dbReference type="GO" id="GO:0003785">
    <property type="term" value="F:actin monomer binding"/>
    <property type="evidence" value="ECO:0007669"/>
    <property type="project" value="TreeGrafter"/>
</dbReference>
<dbReference type="Gene3D" id="3.40.20.10">
    <property type="entry name" value="Severin"/>
    <property type="match status" value="2"/>
</dbReference>
<dbReference type="FunCoup" id="A0A074Y3C7">
    <property type="interactions" value="389"/>
</dbReference>
<dbReference type="OMA" id="YLFKHTH"/>
<dbReference type="InterPro" id="IPR002108">
    <property type="entry name" value="ADF-H"/>
</dbReference>
<organism evidence="13 14">
    <name type="scientific">Aureobasidium subglaciale (strain EXF-2481)</name>
    <name type="common">Aureobasidium pullulans var. subglaciale</name>
    <dbReference type="NCBI Taxonomy" id="1043005"/>
    <lineage>
        <taxon>Eukaryota</taxon>
        <taxon>Fungi</taxon>
        <taxon>Dikarya</taxon>
        <taxon>Ascomycota</taxon>
        <taxon>Pezizomycotina</taxon>
        <taxon>Dothideomycetes</taxon>
        <taxon>Dothideomycetidae</taxon>
        <taxon>Dothideales</taxon>
        <taxon>Saccotheciaceae</taxon>
        <taxon>Aureobasidium</taxon>
    </lineage>
</organism>
<evidence type="ECO:0000313" key="14">
    <source>
        <dbReference type="Proteomes" id="UP000030641"/>
    </source>
</evidence>
<dbReference type="InParanoid" id="A0A074Y3C7"/>
<evidence type="ECO:0000256" key="9">
    <source>
        <dbReference type="ARBA" id="ARBA00056419"/>
    </source>
</evidence>
<comment type="similarity">
    <text evidence="3">Belongs to the actin-binding proteins ADF family. Twinfilin subfamily.</text>
</comment>
<comment type="function">
    <text evidence="9">Actin-binding protein involved in motile and morphological processes. Inhibits actin polymerization, likely by sequestering G-actin.</text>
</comment>
<dbReference type="GO" id="GO:0005884">
    <property type="term" value="C:actin filament"/>
    <property type="evidence" value="ECO:0007669"/>
    <property type="project" value="TreeGrafter"/>
</dbReference>
<dbReference type="RefSeq" id="XP_013340755.1">
    <property type="nucleotide sequence ID" value="XM_013485301.1"/>
</dbReference>
<feature type="domain" description="ADF-H" evidence="12">
    <location>
        <begin position="174"/>
        <end position="304"/>
    </location>
</feature>
<dbReference type="GeneID" id="25371376"/>
<keyword evidence="14" id="KW-1185">Reference proteome</keyword>
<evidence type="ECO:0000256" key="3">
    <source>
        <dbReference type="ARBA" id="ARBA00009557"/>
    </source>
</evidence>
<evidence type="ECO:0000256" key="8">
    <source>
        <dbReference type="ARBA" id="ARBA00038532"/>
    </source>
</evidence>
<dbReference type="EMBL" id="KL584771">
    <property type="protein sequence ID" value="KEQ92303.1"/>
    <property type="molecule type" value="Genomic_DNA"/>
</dbReference>
<dbReference type="InterPro" id="IPR029006">
    <property type="entry name" value="ADF-H/Gelsolin-like_dom_sf"/>
</dbReference>
<dbReference type="Pfam" id="PF00241">
    <property type="entry name" value="Cofilin_ADF"/>
    <property type="match status" value="2"/>
</dbReference>
<keyword evidence="5" id="KW-0677">Repeat</keyword>
<dbReference type="PROSITE" id="PS51263">
    <property type="entry name" value="ADF_H"/>
    <property type="match status" value="2"/>
</dbReference>
<dbReference type="GO" id="GO:0051016">
    <property type="term" value="P:barbed-end actin filament capping"/>
    <property type="evidence" value="ECO:0007669"/>
    <property type="project" value="TreeGrafter"/>
</dbReference>
<keyword evidence="7" id="KW-0206">Cytoskeleton</keyword>
<evidence type="ECO:0000256" key="4">
    <source>
        <dbReference type="ARBA" id="ARBA00022490"/>
    </source>
</evidence>
<evidence type="ECO:0000256" key="5">
    <source>
        <dbReference type="ARBA" id="ARBA00022737"/>
    </source>
</evidence>
<evidence type="ECO:0000256" key="11">
    <source>
        <dbReference type="SAM" id="MobiDB-lite"/>
    </source>
</evidence>
<dbReference type="PANTHER" id="PTHR13759">
    <property type="entry name" value="TWINFILIN"/>
    <property type="match status" value="1"/>
</dbReference>
<dbReference type="AlphaFoldDB" id="A0A074Y3C7"/>
<evidence type="ECO:0000256" key="7">
    <source>
        <dbReference type="ARBA" id="ARBA00023212"/>
    </source>
</evidence>
<dbReference type="InterPro" id="IPR028458">
    <property type="entry name" value="Twinfilin"/>
</dbReference>
<gene>
    <name evidence="13" type="ORF">AUEXF2481DRAFT_7702</name>
</gene>
<dbReference type="HOGENOM" id="CLU_031995_0_1_1"/>
<feature type="region of interest" description="Disordered" evidence="11">
    <location>
        <begin position="297"/>
        <end position="322"/>
    </location>
</feature>
<evidence type="ECO:0000256" key="2">
    <source>
        <dbReference type="ARBA" id="ARBA00004544"/>
    </source>
</evidence>
<comment type="subunit">
    <text evidence="8">Interacts with G-actin; ADP-actin form.</text>
</comment>
<dbReference type="CDD" id="cd11284">
    <property type="entry name" value="ADF_Twf-C_like"/>
    <property type="match status" value="1"/>
</dbReference>
<evidence type="ECO:0000256" key="10">
    <source>
        <dbReference type="ARBA" id="ARBA00069496"/>
    </source>
</evidence>
<dbReference type="OrthoDB" id="10006997at2759"/>
<evidence type="ECO:0000256" key="6">
    <source>
        <dbReference type="ARBA" id="ARBA00023203"/>
    </source>
</evidence>
<dbReference type="GO" id="GO:0051015">
    <property type="term" value="F:actin filament binding"/>
    <property type="evidence" value="ECO:0007669"/>
    <property type="project" value="TreeGrafter"/>
</dbReference>
<dbReference type="CDD" id="cd11285">
    <property type="entry name" value="ADF_Twf-N_like"/>
    <property type="match status" value="1"/>
</dbReference>
<evidence type="ECO:0000259" key="12">
    <source>
        <dbReference type="PROSITE" id="PS51263"/>
    </source>
</evidence>
<dbReference type="FunFam" id="3.40.20.10:FF:000007">
    <property type="entry name" value="Twinfilin-1 isoform 1"/>
    <property type="match status" value="1"/>
</dbReference>
<dbReference type="GO" id="GO:0005938">
    <property type="term" value="C:cell cortex"/>
    <property type="evidence" value="ECO:0007669"/>
    <property type="project" value="UniProtKB-SubCell"/>
</dbReference>
<dbReference type="Proteomes" id="UP000030641">
    <property type="component" value="Unassembled WGS sequence"/>
</dbReference>
<name>A0A074Y3C7_AURSE</name>
<keyword evidence="6" id="KW-0009">Actin-binding</keyword>
<protein>
    <recommendedName>
        <fullName evidence="10">Twinfilin</fullName>
    </recommendedName>
</protein>
<evidence type="ECO:0000256" key="1">
    <source>
        <dbReference type="ARBA" id="ARBA00004245"/>
    </source>
</evidence>
<dbReference type="STRING" id="1043005.A0A074Y3C7"/>
<proteinExistence type="inferred from homology"/>
<dbReference type="PANTHER" id="PTHR13759:SF1">
    <property type="entry name" value="TWINFILIN"/>
    <property type="match status" value="1"/>
</dbReference>
<dbReference type="SUPFAM" id="SSF55753">
    <property type="entry name" value="Actin depolymerizing proteins"/>
    <property type="match status" value="2"/>
</dbReference>